<dbReference type="InterPro" id="IPR050793">
    <property type="entry name" value="CMP-NeuNAc_synthase"/>
</dbReference>
<proteinExistence type="predicted"/>
<keyword evidence="2" id="KW-1185">Reference proteome</keyword>
<reference evidence="2" key="1">
    <citation type="submission" date="2018-08" db="EMBL/GenBank/DDBJ databases">
        <authorList>
            <person name="Kim S.-J."/>
            <person name="Jung G.-Y."/>
        </authorList>
    </citation>
    <scope>NUCLEOTIDE SEQUENCE [LARGE SCALE GENOMIC DNA]</scope>
    <source>
        <strain evidence="2">GY_H</strain>
    </source>
</reference>
<dbReference type="PANTHER" id="PTHR21485">
    <property type="entry name" value="HAD SUPERFAMILY MEMBERS CMAS AND KDSC"/>
    <property type="match status" value="1"/>
</dbReference>
<accession>A0A371B6W7</accession>
<dbReference type="OrthoDB" id="9805604at2"/>
<evidence type="ECO:0000313" key="2">
    <source>
        <dbReference type="Proteomes" id="UP000263993"/>
    </source>
</evidence>
<dbReference type="InterPro" id="IPR029044">
    <property type="entry name" value="Nucleotide-diphossugar_trans"/>
</dbReference>
<evidence type="ECO:0000313" key="1">
    <source>
        <dbReference type="EMBL" id="RDV03141.1"/>
    </source>
</evidence>
<keyword evidence="1" id="KW-0808">Transferase</keyword>
<gene>
    <name evidence="1" type="ORF">DXH78_00180</name>
</gene>
<keyword evidence="1" id="KW-0548">Nucleotidyltransferase</keyword>
<dbReference type="Proteomes" id="UP000263993">
    <property type="component" value="Unassembled WGS sequence"/>
</dbReference>
<organism evidence="1 2">
    <name type="scientific">Undibacter mobilis</name>
    <dbReference type="NCBI Taxonomy" id="2292256"/>
    <lineage>
        <taxon>Bacteria</taxon>
        <taxon>Pseudomonadati</taxon>
        <taxon>Pseudomonadota</taxon>
        <taxon>Alphaproteobacteria</taxon>
        <taxon>Hyphomicrobiales</taxon>
        <taxon>Nitrobacteraceae</taxon>
        <taxon>Undibacter</taxon>
    </lineage>
</organism>
<dbReference type="Pfam" id="PF02348">
    <property type="entry name" value="CTP_transf_3"/>
    <property type="match status" value="1"/>
</dbReference>
<name>A0A371B6W7_9BRAD</name>
<dbReference type="Gene3D" id="3.90.550.10">
    <property type="entry name" value="Spore Coat Polysaccharide Biosynthesis Protein SpsA, Chain A"/>
    <property type="match status" value="1"/>
</dbReference>
<dbReference type="RefSeq" id="WP_115515169.1">
    <property type="nucleotide sequence ID" value="NZ_QRGO01000001.1"/>
</dbReference>
<dbReference type="PANTHER" id="PTHR21485:SF6">
    <property type="entry name" value="N-ACYLNEURAMINATE CYTIDYLYLTRANSFERASE-RELATED"/>
    <property type="match status" value="1"/>
</dbReference>
<dbReference type="GO" id="GO:0008781">
    <property type="term" value="F:N-acylneuraminate cytidylyltransferase activity"/>
    <property type="evidence" value="ECO:0007669"/>
    <property type="project" value="TreeGrafter"/>
</dbReference>
<comment type="caution">
    <text evidence="1">The sequence shown here is derived from an EMBL/GenBank/DDBJ whole genome shotgun (WGS) entry which is preliminary data.</text>
</comment>
<dbReference type="AlphaFoldDB" id="A0A371B6W7"/>
<dbReference type="EMBL" id="QRGO01000001">
    <property type="protein sequence ID" value="RDV03141.1"/>
    <property type="molecule type" value="Genomic_DNA"/>
</dbReference>
<sequence length="229" mass="25332">MRLLAIIPARGGSKGVPRKNIRPLAGRPLIAYSIDAARGARSVDRVVVSTDDAEIAEISRALGADVRMRPAVLAEDKTPTRDVLEHVVNELAAEGYRPDAVLTLQPTSPLRLSRHIDEAAAQFAADPQADSLVSCIDVPHVFHPRSVMRRDENDYMTPFLDAVQPTRRQDKEPVFARNGAAIYITRTDKLRDYVFGGKLLGFMMDAEASIDIDTLDDFDAAERILQSRR</sequence>
<dbReference type="InterPro" id="IPR003329">
    <property type="entry name" value="Cytidylyl_trans"/>
</dbReference>
<dbReference type="SUPFAM" id="SSF53448">
    <property type="entry name" value="Nucleotide-diphospho-sugar transferases"/>
    <property type="match status" value="1"/>
</dbReference>
<protein>
    <submittedName>
        <fullName evidence="1">Acylneuraminate cytidylyltransferase family protein</fullName>
    </submittedName>
</protein>
<dbReference type="CDD" id="cd02513">
    <property type="entry name" value="CMP-NeuAc_Synthase"/>
    <property type="match status" value="1"/>
</dbReference>